<dbReference type="Proteomes" id="UP000553442">
    <property type="component" value="Unassembled WGS sequence"/>
</dbReference>
<dbReference type="EMBL" id="JACHZF010000017">
    <property type="protein sequence ID" value="MBB3331660.1"/>
    <property type="molecule type" value="Genomic_DNA"/>
</dbReference>
<organism evidence="1 2">
    <name type="scientific">Halomonas campaniensis</name>
    <dbReference type="NCBI Taxonomy" id="213554"/>
    <lineage>
        <taxon>Bacteria</taxon>
        <taxon>Pseudomonadati</taxon>
        <taxon>Pseudomonadota</taxon>
        <taxon>Gammaproteobacteria</taxon>
        <taxon>Oceanospirillales</taxon>
        <taxon>Halomonadaceae</taxon>
        <taxon>Halomonas</taxon>
    </lineage>
</organism>
<proteinExistence type="predicted"/>
<keyword evidence="2" id="KW-1185">Reference proteome</keyword>
<name>A0A7W5K4G5_9GAMM</name>
<evidence type="ECO:0000313" key="2">
    <source>
        <dbReference type="Proteomes" id="UP000553442"/>
    </source>
</evidence>
<protein>
    <recommendedName>
        <fullName evidence="3">Restriction endonuclease</fullName>
    </recommendedName>
</protein>
<gene>
    <name evidence="1" type="ORF">BDK63_002543</name>
</gene>
<dbReference type="AlphaFoldDB" id="A0A7W5K4G5"/>
<dbReference type="RefSeq" id="WP_183332496.1">
    <property type="nucleotide sequence ID" value="NZ_JACHZF010000017.1"/>
</dbReference>
<comment type="caution">
    <text evidence="1">The sequence shown here is derived from an EMBL/GenBank/DDBJ whole genome shotgun (WGS) entry which is preliminary data.</text>
</comment>
<evidence type="ECO:0008006" key="3">
    <source>
        <dbReference type="Google" id="ProtNLM"/>
    </source>
</evidence>
<sequence>MVRNFQRIGSISNAHVGRDFEAAAKSILAAAGIEVEENHPVEVGVGQMKKLHAFDLGSDAPPVLVECKSHRWTSGDNVPSAKVTVWNEAMYYFCCAPSHYRKVFFVLRDTRRRNGETLASYYMRTYGHLIPDDVEIWELDQETGQCEVVRSSNN</sequence>
<accession>A0A7W5K4G5</accession>
<evidence type="ECO:0000313" key="1">
    <source>
        <dbReference type="EMBL" id="MBB3331660.1"/>
    </source>
</evidence>
<reference evidence="1 2" key="1">
    <citation type="submission" date="2020-08" db="EMBL/GenBank/DDBJ databases">
        <title>Genomic Encyclopedia of Archaeal and Bacterial Type Strains, Phase II (KMG-II): from individual species to whole genera.</title>
        <authorList>
            <person name="Goeker M."/>
        </authorList>
    </citation>
    <scope>NUCLEOTIDE SEQUENCE [LARGE SCALE GENOMIC DNA]</scope>
    <source>
        <strain evidence="1 2">5AG</strain>
    </source>
</reference>